<dbReference type="GO" id="GO:0035269">
    <property type="term" value="P:protein O-linked glycosylation via mannose"/>
    <property type="evidence" value="ECO:0007669"/>
    <property type="project" value="TreeGrafter"/>
</dbReference>
<feature type="transmembrane region" description="Helical" evidence="2">
    <location>
        <begin position="328"/>
        <end position="345"/>
    </location>
</feature>
<dbReference type="PROSITE" id="PS50005">
    <property type="entry name" value="TPR"/>
    <property type="match status" value="1"/>
</dbReference>
<dbReference type="InterPro" id="IPR019734">
    <property type="entry name" value="TPR_rpt"/>
</dbReference>
<dbReference type="PANTHER" id="PTHR44216">
    <property type="entry name" value="PROTEIN O-MANNOSYL-TRANSFERASE TMTC2"/>
    <property type="match status" value="1"/>
</dbReference>
<accession>A0A8H9GHX1</accession>
<reference evidence="3" key="2">
    <citation type="submission" date="2020-09" db="EMBL/GenBank/DDBJ databases">
        <authorList>
            <person name="Sun Q."/>
            <person name="Ohkuma M."/>
        </authorList>
    </citation>
    <scope>NUCLEOTIDE SEQUENCE</scope>
    <source>
        <strain evidence="3">JCM 3051</strain>
    </source>
</reference>
<dbReference type="InterPro" id="IPR011990">
    <property type="entry name" value="TPR-like_helical_dom_sf"/>
</dbReference>
<proteinExistence type="predicted"/>
<dbReference type="InterPro" id="IPR052384">
    <property type="entry name" value="TMTC_O-mannosyltransferase"/>
</dbReference>
<dbReference type="SUPFAM" id="SSF48452">
    <property type="entry name" value="TPR-like"/>
    <property type="match status" value="1"/>
</dbReference>
<dbReference type="SMART" id="SM00028">
    <property type="entry name" value="TPR"/>
    <property type="match status" value="5"/>
</dbReference>
<keyword evidence="4" id="KW-1185">Reference proteome</keyword>
<keyword evidence="2" id="KW-1133">Transmembrane helix</keyword>
<keyword evidence="2" id="KW-0472">Membrane</keyword>
<evidence type="ECO:0000256" key="2">
    <source>
        <dbReference type="SAM" id="Phobius"/>
    </source>
</evidence>
<gene>
    <name evidence="3" type="ORF">GCM10010102_26380</name>
</gene>
<evidence type="ECO:0008006" key="5">
    <source>
        <dbReference type="Google" id="ProtNLM"/>
    </source>
</evidence>
<keyword evidence="2" id="KW-0812">Transmembrane</keyword>
<feature type="transmembrane region" description="Helical" evidence="2">
    <location>
        <begin position="232"/>
        <end position="254"/>
    </location>
</feature>
<dbReference type="AlphaFoldDB" id="A0A8H9GHX1"/>
<feature type="transmembrane region" description="Helical" evidence="2">
    <location>
        <begin position="351"/>
        <end position="374"/>
    </location>
</feature>
<feature type="transmembrane region" description="Helical" evidence="2">
    <location>
        <begin position="274"/>
        <end position="294"/>
    </location>
</feature>
<dbReference type="GO" id="GO:0000030">
    <property type="term" value="F:mannosyltransferase activity"/>
    <property type="evidence" value="ECO:0007669"/>
    <property type="project" value="TreeGrafter"/>
</dbReference>
<feature type="transmembrane region" description="Helical" evidence="2">
    <location>
        <begin position="300"/>
        <end position="321"/>
    </location>
</feature>
<name>A0A8H9GHX1_9MICO</name>
<feature type="repeat" description="TPR" evidence="1">
    <location>
        <begin position="108"/>
        <end position="141"/>
    </location>
</feature>
<sequence length="375" mass="39254">MTPDDPELQAQLARSLLLQDRYQEAHDVSRDAVGAAPEHAFAYSILSASLAGLERLPEARTAVRQALALAPHVAGLHVQEAQVLLAQKMPAEALASTTQARALDPEDADAAAVQAAVFFELQRFAEADEAVHEALRLEPENVAAHRVKGLLALRRGGGAPAVQAHRTALRLEPTDSGAREGLSLSLKSRNPLYGLLLRYSMWLQAQPKGLRIGMALAPMILIRALRPFEGQLWAGVLLGLVIAAVVLSWSLEPLMNTVLLLSRDRHVLGRPERLAAYSFLGFAGAGVAVLAVGLTAGIPIFSTLAVGLVLWAMATGSAHLVRPGLARVLIIGAGVAAALAALAFGGTLAGLAGLAVAVTVVLLGGIAALWFTAFA</sequence>
<evidence type="ECO:0000313" key="3">
    <source>
        <dbReference type="EMBL" id="GGM29435.1"/>
    </source>
</evidence>
<dbReference type="EMBL" id="BMPT01000010">
    <property type="protein sequence ID" value="GGM29435.1"/>
    <property type="molecule type" value="Genomic_DNA"/>
</dbReference>
<comment type="caution">
    <text evidence="3">The sequence shown here is derived from an EMBL/GenBank/DDBJ whole genome shotgun (WGS) entry which is preliminary data.</text>
</comment>
<evidence type="ECO:0000256" key="1">
    <source>
        <dbReference type="PROSITE-ProRule" id="PRU00339"/>
    </source>
</evidence>
<dbReference type="Gene3D" id="1.25.40.10">
    <property type="entry name" value="Tetratricopeptide repeat domain"/>
    <property type="match status" value="2"/>
</dbReference>
<reference evidence="3" key="1">
    <citation type="journal article" date="2014" name="Int. J. Syst. Evol. Microbiol.">
        <title>Complete genome sequence of Corynebacterium casei LMG S-19264T (=DSM 44701T), isolated from a smear-ripened cheese.</title>
        <authorList>
            <consortium name="US DOE Joint Genome Institute (JGI-PGF)"/>
            <person name="Walter F."/>
            <person name="Albersmeier A."/>
            <person name="Kalinowski J."/>
            <person name="Ruckert C."/>
        </authorList>
    </citation>
    <scope>NUCLEOTIDE SEQUENCE</scope>
    <source>
        <strain evidence="3">JCM 3051</strain>
    </source>
</reference>
<dbReference type="Proteomes" id="UP000655589">
    <property type="component" value="Unassembled WGS sequence"/>
</dbReference>
<evidence type="ECO:0000313" key="4">
    <source>
        <dbReference type="Proteomes" id="UP000655589"/>
    </source>
</evidence>
<dbReference type="PANTHER" id="PTHR44216:SF3">
    <property type="entry name" value="PROTEIN O-MANNOSYL-TRANSFERASE TMTC2"/>
    <property type="match status" value="1"/>
</dbReference>
<keyword evidence="1" id="KW-0802">TPR repeat</keyword>
<organism evidence="3 4">
    <name type="scientific">Promicromonospora citrea</name>
    <dbReference type="NCBI Taxonomy" id="43677"/>
    <lineage>
        <taxon>Bacteria</taxon>
        <taxon>Bacillati</taxon>
        <taxon>Actinomycetota</taxon>
        <taxon>Actinomycetes</taxon>
        <taxon>Micrococcales</taxon>
        <taxon>Promicromonosporaceae</taxon>
        <taxon>Promicromonospora</taxon>
    </lineage>
</organism>
<protein>
    <recommendedName>
        <fullName evidence="5">Tetratricopeptide repeat protein</fullName>
    </recommendedName>
</protein>